<protein>
    <submittedName>
        <fullName evidence="2">Uncharacterized protein</fullName>
    </submittedName>
</protein>
<name>A0A922KWY6_DERFA</name>
<evidence type="ECO:0000313" key="2">
    <source>
        <dbReference type="EMBL" id="KAH9497804.1"/>
    </source>
</evidence>
<feature type="region of interest" description="Disordered" evidence="1">
    <location>
        <begin position="49"/>
        <end position="76"/>
    </location>
</feature>
<dbReference type="AlphaFoldDB" id="A0A922KWY6"/>
<proteinExistence type="predicted"/>
<gene>
    <name evidence="2" type="ORF">DERF_013762</name>
</gene>
<reference evidence="2" key="2">
    <citation type="journal article" date="2022" name="Res Sq">
        <title>Comparative Genomics Reveals Insights into the Divergent Evolution of Astigmatic Mites and Household Pest Adaptations.</title>
        <authorList>
            <person name="Xiong Q."/>
            <person name="Wan A.T.-Y."/>
            <person name="Liu X.-Y."/>
            <person name="Fung C.S.-H."/>
            <person name="Xiao X."/>
            <person name="Malainual N."/>
            <person name="Hou J."/>
            <person name="Wang L."/>
            <person name="Wang M."/>
            <person name="Yang K."/>
            <person name="Cui Y."/>
            <person name="Leung E."/>
            <person name="Nong W."/>
            <person name="Shin S.-K."/>
            <person name="Au S."/>
            <person name="Jeong K.Y."/>
            <person name="Chew F.T."/>
            <person name="Hui J."/>
            <person name="Leung T.F."/>
            <person name="Tungtrongchitr A."/>
            <person name="Zhong N."/>
            <person name="Liu Z."/>
            <person name="Tsui S."/>
        </authorList>
    </citation>
    <scope>NUCLEOTIDE SEQUENCE</scope>
    <source>
        <strain evidence="2">Derf</strain>
        <tissue evidence="2">Whole organism</tissue>
    </source>
</reference>
<sequence>MQQRQQQNSSMTKDNDDDDGEMAKIAYLVLWIKLRKLDDSWPIITSLQSGQTPFSSSSSERFTIDERDSIEQKIES</sequence>
<feature type="compositionally biased region" description="Basic and acidic residues" evidence="1">
    <location>
        <begin position="62"/>
        <end position="76"/>
    </location>
</feature>
<dbReference type="EMBL" id="ASGP02000007">
    <property type="protein sequence ID" value="KAH9497804.1"/>
    <property type="molecule type" value="Genomic_DNA"/>
</dbReference>
<accession>A0A922KWY6</accession>
<keyword evidence="3" id="KW-1185">Reference proteome</keyword>
<organism evidence="2 3">
    <name type="scientific">Dermatophagoides farinae</name>
    <name type="common">American house dust mite</name>
    <dbReference type="NCBI Taxonomy" id="6954"/>
    <lineage>
        <taxon>Eukaryota</taxon>
        <taxon>Metazoa</taxon>
        <taxon>Ecdysozoa</taxon>
        <taxon>Arthropoda</taxon>
        <taxon>Chelicerata</taxon>
        <taxon>Arachnida</taxon>
        <taxon>Acari</taxon>
        <taxon>Acariformes</taxon>
        <taxon>Sarcoptiformes</taxon>
        <taxon>Astigmata</taxon>
        <taxon>Psoroptidia</taxon>
        <taxon>Analgoidea</taxon>
        <taxon>Pyroglyphidae</taxon>
        <taxon>Dermatophagoidinae</taxon>
        <taxon>Dermatophagoides</taxon>
    </lineage>
</organism>
<evidence type="ECO:0000256" key="1">
    <source>
        <dbReference type="SAM" id="MobiDB-lite"/>
    </source>
</evidence>
<evidence type="ECO:0000313" key="3">
    <source>
        <dbReference type="Proteomes" id="UP000790347"/>
    </source>
</evidence>
<comment type="caution">
    <text evidence="2">The sequence shown here is derived from an EMBL/GenBank/DDBJ whole genome shotgun (WGS) entry which is preliminary data.</text>
</comment>
<reference evidence="2" key="1">
    <citation type="submission" date="2013-05" db="EMBL/GenBank/DDBJ databases">
        <authorList>
            <person name="Yim A.K.Y."/>
            <person name="Chan T.F."/>
            <person name="Ji K.M."/>
            <person name="Liu X.Y."/>
            <person name="Zhou J.W."/>
            <person name="Li R.Q."/>
            <person name="Yang K.Y."/>
            <person name="Li J."/>
            <person name="Li M."/>
            <person name="Law P.T.W."/>
            <person name="Wu Y.L."/>
            <person name="Cai Z.L."/>
            <person name="Qin H."/>
            <person name="Bao Y."/>
            <person name="Leung R.K.K."/>
            <person name="Ng P.K.S."/>
            <person name="Zou J."/>
            <person name="Zhong X.J."/>
            <person name="Ran P.X."/>
            <person name="Zhong N.S."/>
            <person name="Liu Z.G."/>
            <person name="Tsui S.K.W."/>
        </authorList>
    </citation>
    <scope>NUCLEOTIDE SEQUENCE</scope>
    <source>
        <strain evidence="2">Derf</strain>
        <tissue evidence="2">Whole organism</tissue>
    </source>
</reference>
<dbReference type="Proteomes" id="UP000790347">
    <property type="component" value="Unassembled WGS sequence"/>
</dbReference>